<sequence length="186" mass="21398">MEMYAPKIGHFINVSKILSLVHRWVKFPELPEGYWPVKALSKISSVVGHPMHTDHFTTNTDKVSFNRILIKVDVSQPSTELINIETPSDCGYRNRPRKVVLLRLLAPRTEANVPRTKKRKTRKAQPPKMVWHVVVRRGNHPPDGVGAQHQQCSHVGERLFMEHPEFRSLLQHVWATADHEQATEIV</sequence>
<organism evidence="1 2">
    <name type="scientific">Solanum tuberosum</name>
    <name type="common">Potato</name>
    <dbReference type="NCBI Taxonomy" id="4113"/>
    <lineage>
        <taxon>Eukaryota</taxon>
        <taxon>Viridiplantae</taxon>
        <taxon>Streptophyta</taxon>
        <taxon>Embryophyta</taxon>
        <taxon>Tracheophyta</taxon>
        <taxon>Spermatophyta</taxon>
        <taxon>Magnoliopsida</taxon>
        <taxon>eudicotyledons</taxon>
        <taxon>Gunneridae</taxon>
        <taxon>Pentapetalae</taxon>
        <taxon>asterids</taxon>
        <taxon>lamiids</taxon>
        <taxon>Solanales</taxon>
        <taxon>Solanaceae</taxon>
        <taxon>Solanoideae</taxon>
        <taxon>Solaneae</taxon>
        <taxon>Solanum</taxon>
    </lineage>
</organism>
<dbReference type="EMBL" id="JAIVGD010000005">
    <property type="protein sequence ID" value="KAH0773841.1"/>
    <property type="molecule type" value="Genomic_DNA"/>
</dbReference>
<evidence type="ECO:0000313" key="2">
    <source>
        <dbReference type="Proteomes" id="UP000826656"/>
    </source>
</evidence>
<comment type="caution">
    <text evidence="1">The sequence shown here is derived from an EMBL/GenBank/DDBJ whole genome shotgun (WGS) entry which is preliminary data.</text>
</comment>
<dbReference type="Proteomes" id="UP000826656">
    <property type="component" value="Unassembled WGS sequence"/>
</dbReference>
<dbReference type="PANTHER" id="PTHR33233:SF17">
    <property type="entry name" value="DUF4283 DOMAIN-CONTAINING PROTEIN"/>
    <property type="match status" value="1"/>
</dbReference>
<name>A0ABQ7VZC8_SOLTU</name>
<protein>
    <recommendedName>
        <fullName evidence="3">DUF4283 domain-containing protein</fullName>
    </recommendedName>
</protein>
<accession>A0ABQ7VZC8</accession>
<reference evidence="1 2" key="1">
    <citation type="journal article" date="2021" name="bioRxiv">
        <title>Chromosome-scale and haplotype-resolved genome assembly of a tetraploid potato cultivar.</title>
        <authorList>
            <person name="Sun H."/>
            <person name="Jiao W.-B."/>
            <person name="Krause K."/>
            <person name="Campoy J.A."/>
            <person name="Goel M."/>
            <person name="Folz-Donahue K."/>
            <person name="Kukat C."/>
            <person name="Huettel B."/>
            <person name="Schneeberger K."/>
        </authorList>
    </citation>
    <scope>NUCLEOTIDE SEQUENCE [LARGE SCALE GENOMIC DNA]</scope>
    <source>
        <strain evidence="1">SolTubOtavaFocal</strain>
        <tissue evidence="1">Leaves</tissue>
    </source>
</reference>
<evidence type="ECO:0008006" key="3">
    <source>
        <dbReference type="Google" id="ProtNLM"/>
    </source>
</evidence>
<proteinExistence type="predicted"/>
<dbReference type="PANTHER" id="PTHR33233">
    <property type="entry name" value="ENDONUCLEASE/EXONUCLEASE/PHOSPHATASE"/>
    <property type="match status" value="1"/>
</dbReference>
<evidence type="ECO:0000313" key="1">
    <source>
        <dbReference type="EMBL" id="KAH0773841.1"/>
    </source>
</evidence>
<gene>
    <name evidence="1" type="ORF">KY290_010978</name>
</gene>
<keyword evidence="2" id="KW-1185">Reference proteome</keyword>